<feature type="transmembrane region" description="Helical" evidence="11">
    <location>
        <begin position="214"/>
        <end position="232"/>
    </location>
</feature>
<evidence type="ECO:0000256" key="2">
    <source>
        <dbReference type="ARBA" id="ARBA00005551"/>
    </source>
</evidence>
<dbReference type="InterPro" id="IPR036291">
    <property type="entry name" value="NAD(P)-bd_dom_sf"/>
</dbReference>
<evidence type="ECO:0000256" key="8">
    <source>
        <dbReference type="ARBA" id="ARBA00022989"/>
    </source>
</evidence>
<reference evidence="13 14" key="1">
    <citation type="submission" date="2019-06" db="EMBL/GenBank/DDBJ databases">
        <title>Pseudomonas bimorpha sp. nov. isolated from bovine raw milk and skim milk concentrate.</title>
        <authorList>
            <person name="Hofmann K."/>
            <person name="Huptas C."/>
            <person name="Doll E."/>
            <person name="Scherer S."/>
            <person name="Wenning M."/>
        </authorList>
    </citation>
    <scope>NUCLEOTIDE SEQUENCE [LARGE SCALE GENOMIC DNA]</scope>
    <source>
        <strain evidence="13 14">DSM 108989</strain>
    </source>
</reference>
<keyword evidence="9" id="KW-0406">Ion transport</keyword>
<keyword evidence="10 11" id="KW-0472">Membrane</keyword>
<comment type="similarity">
    <text evidence="2">Belongs to the monovalent cation:proton antiporter 2 (CPA2) transporter (TC 2.A.37) family.</text>
</comment>
<keyword evidence="3" id="KW-0813">Transport</keyword>
<evidence type="ECO:0000256" key="6">
    <source>
        <dbReference type="ARBA" id="ARBA00022692"/>
    </source>
</evidence>
<dbReference type="PANTHER" id="PTHR46157:SF4">
    <property type="entry name" value="K(+) EFFLUX ANTIPORTER 3, CHLOROPLASTIC"/>
    <property type="match status" value="1"/>
</dbReference>
<dbReference type="SUPFAM" id="SSF51735">
    <property type="entry name" value="NAD(P)-binding Rossmann-fold domains"/>
    <property type="match status" value="1"/>
</dbReference>
<gene>
    <name evidence="13" type="ORF">FJD38_02880</name>
</gene>
<evidence type="ECO:0000256" key="11">
    <source>
        <dbReference type="SAM" id="Phobius"/>
    </source>
</evidence>
<dbReference type="Gene3D" id="1.20.1530.20">
    <property type="match status" value="1"/>
</dbReference>
<feature type="transmembrane region" description="Helical" evidence="11">
    <location>
        <begin position="292"/>
        <end position="313"/>
    </location>
</feature>
<evidence type="ECO:0000256" key="4">
    <source>
        <dbReference type="ARBA" id="ARBA00022449"/>
    </source>
</evidence>
<dbReference type="InterPro" id="IPR004771">
    <property type="entry name" value="K/H_exchanger"/>
</dbReference>
<evidence type="ECO:0000256" key="7">
    <source>
        <dbReference type="ARBA" id="ARBA00022958"/>
    </source>
</evidence>
<keyword evidence="8 11" id="KW-1133">Transmembrane helix</keyword>
<feature type="transmembrane region" description="Helical" evidence="11">
    <location>
        <begin position="267"/>
        <end position="286"/>
    </location>
</feature>
<proteinExistence type="inferred from homology"/>
<dbReference type="NCBIfam" id="TIGR00932">
    <property type="entry name" value="2a37"/>
    <property type="match status" value="1"/>
</dbReference>
<keyword evidence="7" id="KW-0630">Potassium</keyword>
<dbReference type="PROSITE" id="PS51201">
    <property type="entry name" value="RCK_N"/>
    <property type="match status" value="1"/>
</dbReference>
<comment type="caution">
    <text evidence="13">The sequence shown here is derived from an EMBL/GenBank/DDBJ whole genome shotgun (WGS) entry which is preliminary data.</text>
</comment>
<evidence type="ECO:0000313" key="14">
    <source>
        <dbReference type="Proteomes" id="UP000318428"/>
    </source>
</evidence>
<dbReference type="RefSeq" id="WP_122784024.1">
    <property type="nucleotide sequence ID" value="NZ_VFIO01000001.1"/>
</dbReference>
<keyword evidence="4" id="KW-0050">Antiport</keyword>
<organism evidence="13 14">
    <name type="scientific">Pseudomonas saxonica</name>
    <dbReference type="NCBI Taxonomy" id="2600598"/>
    <lineage>
        <taxon>Bacteria</taxon>
        <taxon>Pseudomonadati</taxon>
        <taxon>Pseudomonadota</taxon>
        <taxon>Gammaproteobacteria</taxon>
        <taxon>Pseudomonadales</taxon>
        <taxon>Pseudomonadaceae</taxon>
        <taxon>Pseudomonas</taxon>
    </lineage>
</organism>
<dbReference type="EMBL" id="VFIO01000001">
    <property type="protein sequence ID" value="TWR92584.1"/>
    <property type="molecule type" value="Genomic_DNA"/>
</dbReference>
<dbReference type="InterPro" id="IPR006153">
    <property type="entry name" value="Cation/H_exchanger_TM"/>
</dbReference>
<feature type="transmembrane region" description="Helical" evidence="11">
    <location>
        <begin position="81"/>
        <end position="102"/>
    </location>
</feature>
<keyword evidence="6 11" id="KW-0812">Transmembrane</keyword>
<dbReference type="Pfam" id="PF02254">
    <property type="entry name" value="TrkA_N"/>
    <property type="match status" value="1"/>
</dbReference>
<dbReference type="Pfam" id="PF00999">
    <property type="entry name" value="Na_H_Exchanger"/>
    <property type="match status" value="1"/>
</dbReference>
<evidence type="ECO:0000256" key="9">
    <source>
        <dbReference type="ARBA" id="ARBA00023065"/>
    </source>
</evidence>
<dbReference type="PANTHER" id="PTHR46157">
    <property type="entry name" value="K(+) EFFLUX ANTIPORTER 3, CHLOROPLASTIC"/>
    <property type="match status" value="1"/>
</dbReference>
<feature type="transmembrane region" description="Helical" evidence="11">
    <location>
        <begin position="320"/>
        <end position="340"/>
    </location>
</feature>
<accession>A0ABY3GLL8</accession>
<name>A0ABY3GLL8_9PSED</name>
<dbReference type="InterPro" id="IPR038770">
    <property type="entry name" value="Na+/solute_symporter_sf"/>
</dbReference>
<sequence length="578" mass="62966">MFANLLIILASSLVVIALFRRLKLPPVLGYLCVGLMIGPTALDWVHESADLPDLAELGVVFLLFTLGLEFSLPKMLKLRRVVFGLGTLQVLATTAVLGSLLYAFGMSASTAFMLGAGLSLSSTAIVSKELTSLGEIFSTHGQNAIGVLLFQDVVAVLLLTLVPVFAGSSDQAWYWALPITLGKTVILFVGLLLTSRYILPRLFHEVAASRSAELFVLLALVIVLLTAWLTHLLGLSPALGAFLAGMLLGESHYRHQIEADIRPFRDILLGLFFVSIGMLIDLQLFLHDGFTILGLTLALMLIKGSVVAIILKLHGRDGETAWRSGLALAQGGEFCFALMAQMQLSNLIPPDIAAHLLAATFCSMLLTPLLLRAAPKIAASLHRKPNEEIELEEIAAQSAELHGHVVLCGYGRVGQSIGRFLRSEHFEFVALDYDPDQIQEAAKGDNNVHYGDARRADLLRAVGLDRARLLVIAVDNTEVAMSVLETARLITLEVPVLVRTRDDSLLPELKRAGATEVVPELLESSLMLASHALIMLGLPEKSVQRRVNQVRHDRYHLLEGCFDTPESRETTAFTPENE</sequence>
<evidence type="ECO:0000256" key="3">
    <source>
        <dbReference type="ARBA" id="ARBA00022448"/>
    </source>
</evidence>
<feature type="transmembrane region" description="Helical" evidence="11">
    <location>
        <begin position="147"/>
        <end position="166"/>
    </location>
</feature>
<dbReference type="Gene3D" id="3.40.50.720">
    <property type="entry name" value="NAD(P)-binding Rossmann-like Domain"/>
    <property type="match status" value="1"/>
</dbReference>
<feature type="transmembrane region" description="Helical" evidence="11">
    <location>
        <begin position="54"/>
        <end position="72"/>
    </location>
</feature>
<dbReference type="Proteomes" id="UP000318428">
    <property type="component" value="Unassembled WGS sequence"/>
</dbReference>
<evidence type="ECO:0000256" key="5">
    <source>
        <dbReference type="ARBA" id="ARBA00022538"/>
    </source>
</evidence>
<feature type="domain" description="RCK N-terminal" evidence="12">
    <location>
        <begin position="402"/>
        <end position="519"/>
    </location>
</feature>
<keyword evidence="14" id="KW-1185">Reference proteome</keyword>
<dbReference type="InterPro" id="IPR003148">
    <property type="entry name" value="RCK_N"/>
</dbReference>
<feature type="transmembrane region" description="Helical" evidence="11">
    <location>
        <begin position="352"/>
        <end position="374"/>
    </location>
</feature>
<evidence type="ECO:0000256" key="10">
    <source>
        <dbReference type="ARBA" id="ARBA00023136"/>
    </source>
</evidence>
<protein>
    <submittedName>
        <fullName evidence="13">Sodium:proton antiporter</fullName>
    </submittedName>
</protein>
<evidence type="ECO:0000313" key="13">
    <source>
        <dbReference type="EMBL" id="TWR92584.1"/>
    </source>
</evidence>
<keyword evidence="5" id="KW-0633">Potassium transport</keyword>
<feature type="transmembrane region" description="Helical" evidence="11">
    <location>
        <begin position="172"/>
        <end position="193"/>
    </location>
</feature>
<evidence type="ECO:0000256" key="1">
    <source>
        <dbReference type="ARBA" id="ARBA00004141"/>
    </source>
</evidence>
<comment type="subcellular location">
    <subcellularLocation>
        <location evidence="1">Membrane</location>
        <topology evidence="1">Multi-pass membrane protein</topology>
    </subcellularLocation>
</comment>
<evidence type="ECO:0000259" key="12">
    <source>
        <dbReference type="PROSITE" id="PS51201"/>
    </source>
</evidence>